<comment type="caution">
    <text evidence="1">The sequence shown here is derived from an EMBL/GenBank/DDBJ whole genome shotgun (WGS) entry which is preliminary data.</text>
</comment>
<organism evidence="1 2">
    <name type="scientific">Paenibacillus pini JCM 16418</name>
    <dbReference type="NCBI Taxonomy" id="1236976"/>
    <lineage>
        <taxon>Bacteria</taxon>
        <taxon>Bacillati</taxon>
        <taxon>Bacillota</taxon>
        <taxon>Bacilli</taxon>
        <taxon>Bacillales</taxon>
        <taxon>Paenibacillaceae</taxon>
        <taxon>Paenibacillus</taxon>
    </lineage>
</organism>
<dbReference type="Proteomes" id="UP000019364">
    <property type="component" value="Unassembled WGS sequence"/>
</dbReference>
<keyword evidence="2" id="KW-1185">Reference proteome</keyword>
<dbReference type="RefSeq" id="WP_156327248.1">
    <property type="nucleotide sequence ID" value="NZ_BAVZ01000039.1"/>
</dbReference>
<evidence type="ECO:0000313" key="1">
    <source>
        <dbReference type="EMBL" id="GAF10818.1"/>
    </source>
</evidence>
<sequence>MIDIKNCNDVQVLKNEMNITQEKIDVIYPKFTGEVSELIYYKELLTKRIEEITLK</sequence>
<proteinExistence type="predicted"/>
<accession>W7YUC1</accession>
<dbReference type="STRING" id="1236976.JCM16418_5042"/>
<protein>
    <submittedName>
        <fullName evidence="1">Uncharacterized protein</fullName>
    </submittedName>
</protein>
<evidence type="ECO:0000313" key="2">
    <source>
        <dbReference type="Proteomes" id="UP000019364"/>
    </source>
</evidence>
<dbReference type="EMBL" id="BAVZ01000039">
    <property type="protein sequence ID" value="GAF10818.1"/>
    <property type="molecule type" value="Genomic_DNA"/>
</dbReference>
<dbReference type="AlphaFoldDB" id="W7YUC1"/>
<gene>
    <name evidence="1" type="ORF">JCM16418_5042</name>
</gene>
<name>W7YUC1_9BACL</name>
<reference evidence="1 2" key="1">
    <citation type="journal article" date="2014" name="Genome Announc.">
        <title>Draft Genome Sequence of Paenibacillus pini JCM 16418T, Isolated from the Rhizosphere of Pine Tree.</title>
        <authorList>
            <person name="Yuki M."/>
            <person name="Oshima K."/>
            <person name="Suda W."/>
            <person name="Oshida Y."/>
            <person name="Kitamura K."/>
            <person name="Iida Y."/>
            <person name="Hattori M."/>
            <person name="Ohkuma M."/>
        </authorList>
    </citation>
    <scope>NUCLEOTIDE SEQUENCE [LARGE SCALE GENOMIC DNA]</scope>
    <source>
        <strain evidence="1 2">JCM 16418</strain>
    </source>
</reference>